<evidence type="ECO:0000313" key="3">
    <source>
        <dbReference type="Proteomes" id="UP001197875"/>
    </source>
</evidence>
<feature type="domain" description="Peptidase U32 collagenase" evidence="1">
    <location>
        <begin position="374"/>
        <end position="486"/>
    </location>
</feature>
<dbReference type="PANTHER" id="PTHR30217:SF10">
    <property type="entry name" value="23S RRNA 5-HYDROXYCYTIDINE C2501 SYNTHASE"/>
    <property type="match status" value="1"/>
</dbReference>
<dbReference type="InterPro" id="IPR020988">
    <property type="entry name" value="Pept_U32_collagenase"/>
</dbReference>
<dbReference type="PROSITE" id="PS01276">
    <property type="entry name" value="PEPTIDASE_U32"/>
    <property type="match status" value="1"/>
</dbReference>
<organism evidence="2 3">
    <name type="scientific">Fusicatenibacter faecihominis</name>
    <dbReference type="NCBI Taxonomy" id="2881276"/>
    <lineage>
        <taxon>Bacteria</taxon>
        <taxon>Bacillati</taxon>
        <taxon>Bacillota</taxon>
        <taxon>Clostridia</taxon>
        <taxon>Lachnospirales</taxon>
        <taxon>Lachnospiraceae</taxon>
        <taxon>Fusicatenibacter</taxon>
    </lineage>
</organism>
<dbReference type="EMBL" id="JAJEPR010000002">
    <property type="protein sequence ID" value="MCC2188578.1"/>
    <property type="molecule type" value="Genomic_DNA"/>
</dbReference>
<dbReference type="PANTHER" id="PTHR30217">
    <property type="entry name" value="PEPTIDASE U32 FAMILY"/>
    <property type="match status" value="1"/>
</dbReference>
<sequence length="782" mass="87527">MTKRAELLAPAGSFESMVAAVNAGADAVYMGGSRFGARAYAENPDTGKMIEALDFCHLHGVKLYMTVNTLLKEQEMGDLYDFLAPFYEHGLDAAIVQDFGVLRYLKRQFPELDLHASTQMTDQSAEGAAILEKFGVTRVVTSRELTLPEIRNIHEKTDLEIESFVHGALCYSYSGQCLLSSMIGGRSGNRGRCAQPCRLPWHFSREPRGAGEYLLSPKDICTLKILPEILEAGVYSLKIEGRMKRPEYTAGVTRIYRKYLDLLEEKGKKNYKVDERDIEELMDLYNRGGFSEGYYKTKGNAGMMSTFRQNHFGTKGAKVLAVRKNLITARALEDLHKGDVLESATMNAEIPSGRDFQMKAGRDMRVAPGEILHRTQNAALLAELSAYQNFGFHREKLNGKLRISLGKPVILSLNYGGFSAEVSGAAAEPAQKSALTRESVEKQLRKTGNTEFTFDQLEIELEEGCFLPVQALKELRREGIEKLSGAVLGSSRRSCPEKLVPESFSGEKAEEPYLAVLVSDARQAEVLLNQPGIRRFYLESDLLLEQPETFFHLRKTIQGQGKECFLAMPPLFRADKRALFETEETERNLTFPDGFLVRNLEELAYLKERVPGAVLIADANLYSWNQEARTFLKEQGFSADTAPLELNSHELSRRGLSGSELVVYGRAALMLSSQCVKRTTGNCNKKKEFTFLTDRKGKTFPVWSDCSVCINIVFNTAPLDLSDQEQEIRALAPVGIRLSFTTETAEEAEKIAETYARRFLFGEAASMKLPEFTRGHFKRGVE</sequence>
<dbReference type="InterPro" id="IPR051454">
    <property type="entry name" value="RNA/ubiquinone_mod_enzymes"/>
</dbReference>
<dbReference type="InterPro" id="IPR001539">
    <property type="entry name" value="Peptidase_U32"/>
</dbReference>
<evidence type="ECO:0000313" key="2">
    <source>
        <dbReference type="EMBL" id="MCC2188578.1"/>
    </source>
</evidence>
<reference evidence="2 3" key="1">
    <citation type="submission" date="2021-10" db="EMBL/GenBank/DDBJ databases">
        <title>Anaerobic single-cell dispensing facilitates the cultivation of human gut bacteria.</title>
        <authorList>
            <person name="Afrizal A."/>
        </authorList>
    </citation>
    <scope>NUCLEOTIDE SEQUENCE [LARGE SCALE GENOMIC DNA]</scope>
    <source>
        <strain evidence="2 3">CLA-AA-H277</strain>
    </source>
</reference>
<accession>A0AAE3J4M7</accession>
<gene>
    <name evidence="2" type="ORF">LKD71_01850</name>
</gene>
<dbReference type="RefSeq" id="WP_227614127.1">
    <property type="nucleotide sequence ID" value="NZ_JAJEPR010000002.1"/>
</dbReference>
<dbReference type="Pfam" id="PF01136">
    <property type="entry name" value="Peptidase_U32"/>
    <property type="match status" value="1"/>
</dbReference>
<proteinExistence type="predicted"/>
<dbReference type="Pfam" id="PF12392">
    <property type="entry name" value="DUF3656"/>
    <property type="match status" value="1"/>
</dbReference>
<name>A0AAE3J4M7_9FIRM</name>
<keyword evidence="3" id="KW-1185">Reference proteome</keyword>
<protein>
    <submittedName>
        <fullName evidence="2">U32 family peptidase</fullName>
    </submittedName>
</protein>
<dbReference type="AlphaFoldDB" id="A0AAE3J4M7"/>
<evidence type="ECO:0000259" key="1">
    <source>
        <dbReference type="Pfam" id="PF12392"/>
    </source>
</evidence>
<dbReference type="Proteomes" id="UP001197875">
    <property type="component" value="Unassembled WGS sequence"/>
</dbReference>
<comment type="caution">
    <text evidence="2">The sequence shown here is derived from an EMBL/GenBank/DDBJ whole genome shotgun (WGS) entry which is preliminary data.</text>
</comment>